<accession>A0A7S2N1F6</accession>
<name>A0A7S2N1F6_9STRA</name>
<dbReference type="SUPFAM" id="SSF54427">
    <property type="entry name" value="NTF2-like"/>
    <property type="match status" value="1"/>
</dbReference>
<protein>
    <submittedName>
        <fullName evidence="1">Uncharacterized protein</fullName>
    </submittedName>
</protein>
<dbReference type="AlphaFoldDB" id="A0A7S2N1F6"/>
<dbReference type="InterPro" id="IPR032710">
    <property type="entry name" value="NTF2-like_dom_sf"/>
</dbReference>
<sequence length="228" mass="24492">MNYFRSLQSGDDGDAVGNNNKLVWFGLTNNGRSFGSGVGEVPRLIEILGQNLLPVEVLDEEDDAVKAGSNVEMADVVEEVLNSQKKFYEALTGGDLQSMNNILSKEDSNEVSEVLKGGGRVDGWDLCLAEGARPSDMTISGSDVLLVSDTEAYSTTVEFPPNAGLDGATLLAVQRWKRDESGDWKLALHQTIPWCPGSKAGGTLRCDCRGCTALTSTRERRTFGGLIG</sequence>
<reference evidence="1" key="1">
    <citation type="submission" date="2021-01" db="EMBL/GenBank/DDBJ databases">
        <authorList>
            <person name="Corre E."/>
            <person name="Pelletier E."/>
            <person name="Niang G."/>
            <person name="Scheremetjew M."/>
            <person name="Finn R."/>
            <person name="Kale V."/>
            <person name="Holt S."/>
            <person name="Cochrane G."/>
            <person name="Meng A."/>
            <person name="Brown T."/>
            <person name="Cohen L."/>
        </authorList>
    </citation>
    <scope>NUCLEOTIDE SEQUENCE</scope>
    <source>
        <strain evidence="1">CCMP826</strain>
    </source>
</reference>
<proteinExistence type="predicted"/>
<organism evidence="1">
    <name type="scientific">Helicotheca tamesis</name>
    <dbReference type="NCBI Taxonomy" id="374047"/>
    <lineage>
        <taxon>Eukaryota</taxon>
        <taxon>Sar</taxon>
        <taxon>Stramenopiles</taxon>
        <taxon>Ochrophyta</taxon>
        <taxon>Bacillariophyta</taxon>
        <taxon>Mediophyceae</taxon>
        <taxon>Lithodesmiophycidae</taxon>
        <taxon>Lithodesmiales</taxon>
        <taxon>Lithodesmiaceae</taxon>
        <taxon>Helicotheca</taxon>
    </lineage>
</organism>
<evidence type="ECO:0000313" key="1">
    <source>
        <dbReference type="EMBL" id="CAD9514128.1"/>
    </source>
</evidence>
<dbReference type="EMBL" id="HBGV01017700">
    <property type="protein sequence ID" value="CAD9514128.1"/>
    <property type="molecule type" value="Transcribed_RNA"/>
</dbReference>
<gene>
    <name evidence="1" type="ORF">HTAM1171_LOCUS10909</name>
</gene>
<dbReference type="Gene3D" id="3.10.450.50">
    <property type="match status" value="1"/>
</dbReference>